<dbReference type="Pfam" id="PF26536">
    <property type="entry name" value="DSRM_REH2"/>
    <property type="match status" value="1"/>
</dbReference>
<feature type="compositionally biased region" description="Acidic residues" evidence="2">
    <location>
        <begin position="1"/>
        <end position="13"/>
    </location>
</feature>
<feature type="region of interest" description="Disordered" evidence="2">
    <location>
        <begin position="309"/>
        <end position="487"/>
    </location>
</feature>
<reference evidence="5" key="1">
    <citation type="submission" date="2025-08" db="UniProtKB">
        <authorList>
            <consortium name="RefSeq"/>
        </authorList>
    </citation>
    <scope>IDENTIFICATION</scope>
</reference>
<dbReference type="CDD" id="cd19856">
    <property type="entry name" value="DSRM_Kanadaptin"/>
    <property type="match status" value="1"/>
</dbReference>
<evidence type="ECO:0000256" key="2">
    <source>
        <dbReference type="SAM" id="MobiDB-lite"/>
    </source>
</evidence>
<dbReference type="Proteomes" id="UP000189704">
    <property type="component" value="Unplaced"/>
</dbReference>
<evidence type="ECO:0000256" key="1">
    <source>
        <dbReference type="SAM" id="Coils"/>
    </source>
</evidence>
<sequence length="487" mass="55220">MLGEDSDEEEVDTSEGKRDASSQDDEMGCTWGMGEDAVEDDAEENPIVVAFQQEREAFYIKDPKKALQGFFDREGEELEYEFDEQGHSTWLCRVRLPVDDSTGKQLVAEAIHSGKKKEAMIQCSLEACRILDTLGLLRQEAVSRKRKAKNWEDEDFYDSDDDTFLDRTGLVEKKRLNRMKKAGKIDEKPETFESLVAKLNDAEKELSEISERLKASNKALSESPSQDSLDAFMSEMKSGSALDGVSRKKLHLRTFELRKEQQRLKGLIKIVKPAEIPELKKSESQAADAENKARKFTFPLFGAMKGGSKFKLKTGTVGKLPPKRPELPPALMRMKDEPEVEEEEEEEEEEEKEEDRRKETVGDGSSRPQPEVELEAAVPEARPPMDLILPAEARDRENRPQLSQAEQSKGYQEMSEAVFPHEEPSASKNEYEKSRDELKKKKTPGPGKFPPILSSKYPEDDPDYCVWVPPEGQSGDGRTHLNDKYGY</sequence>
<dbReference type="RefSeq" id="XP_008070947.1">
    <property type="nucleotide sequence ID" value="XM_008072756.2"/>
</dbReference>
<feature type="region of interest" description="Disordered" evidence="2">
    <location>
        <begin position="1"/>
        <end position="40"/>
    </location>
</feature>
<evidence type="ECO:0000313" key="4">
    <source>
        <dbReference type="Proteomes" id="UP000189704"/>
    </source>
</evidence>
<feature type="compositionally biased region" description="Basic and acidic residues" evidence="2">
    <location>
        <begin position="477"/>
        <end position="487"/>
    </location>
</feature>
<dbReference type="InterPro" id="IPR058737">
    <property type="entry name" value="DSRM_REH2"/>
</dbReference>
<dbReference type="GeneID" id="103275340"/>
<keyword evidence="4" id="KW-1185">Reference proteome</keyword>
<dbReference type="Gene3D" id="3.30.160.20">
    <property type="match status" value="1"/>
</dbReference>
<feature type="compositionally biased region" description="Basic and acidic residues" evidence="2">
    <location>
        <begin position="419"/>
        <end position="439"/>
    </location>
</feature>
<protein>
    <submittedName>
        <fullName evidence="5">Kanadaptin</fullName>
    </submittedName>
</protein>
<gene>
    <name evidence="5" type="primary">SLC4A1AP</name>
</gene>
<keyword evidence="1" id="KW-0175">Coiled coil</keyword>
<organism evidence="4 5">
    <name type="scientific">Carlito syrichta</name>
    <name type="common">Philippine tarsier</name>
    <name type="synonym">Tarsius syrichta</name>
    <dbReference type="NCBI Taxonomy" id="1868482"/>
    <lineage>
        <taxon>Eukaryota</taxon>
        <taxon>Metazoa</taxon>
        <taxon>Chordata</taxon>
        <taxon>Craniata</taxon>
        <taxon>Vertebrata</taxon>
        <taxon>Euteleostomi</taxon>
        <taxon>Mammalia</taxon>
        <taxon>Eutheria</taxon>
        <taxon>Euarchontoglires</taxon>
        <taxon>Primates</taxon>
        <taxon>Haplorrhini</taxon>
        <taxon>Tarsiiformes</taxon>
        <taxon>Tarsiidae</taxon>
        <taxon>Carlito</taxon>
    </lineage>
</organism>
<dbReference type="STRING" id="1868482.ENSTSYP00000015726"/>
<evidence type="ECO:0000259" key="3">
    <source>
        <dbReference type="Pfam" id="PF26536"/>
    </source>
</evidence>
<dbReference type="OrthoDB" id="433755at2759"/>
<dbReference type="InterPro" id="IPR050923">
    <property type="entry name" value="Cell_Proc_Reg/RNA_Proc"/>
</dbReference>
<dbReference type="KEGG" id="csyr:103275340"/>
<feature type="coiled-coil region" evidence="1">
    <location>
        <begin position="192"/>
        <end position="219"/>
    </location>
</feature>
<dbReference type="AlphaFoldDB" id="A0A1U7UZW3"/>
<feature type="compositionally biased region" description="Acidic residues" evidence="2">
    <location>
        <begin position="338"/>
        <end position="353"/>
    </location>
</feature>
<accession>A0A1U7UZW3</accession>
<dbReference type="CTD" id="22950"/>
<name>A0A1U7UZW3_CARSF</name>
<proteinExistence type="predicted"/>
<evidence type="ECO:0000313" key="5">
    <source>
        <dbReference type="RefSeq" id="XP_008070947.1"/>
    </source>
</evidence>
<feature type="compositionally biased region" description="Polar residues" evidence="2">
    <location>
        <begin position="400"/>
        <end position="410"/>
    </location>
</feature>
<dbReference type="PANTHER" id="PTHR23308">
    <property type="entry name" value="NUCLEAR INHIBITOR OF PROTEIN PHOSPHATASE-1"/>
    <property type="match status" value="1"/>
</dbReference>
<feature type="domain" description="REH2 DRSM" evidence="3">
    <location>
        <begin position="81"/>
        <end position="136"/>
    </location>
</feature>